<feature type="domain" description="GGDEF" evidence="1">
    <location>
        <begin position="422"/>
        <end position="559"/>
    </location>
</feature>
<dbReference type="NCBIfam" id="TIGR00254">
    <property type="entry name" value="GGDEF"/>
    <property type="match status" value="1"/>
</dbReference>
<keyword evidence="3" id="KW-1185">Reference proteome</keyword>
<evidence type="ECO:0000259" key="1">
    <source>
        <dbReference type="PROSITE" id="PS50887"/>
    </source>
</evidence>
<gene>
    <name evidence="2" type="ORF">Q3O60_00270</name>
</gene>
<dbReference type="SUPFAM" id="SSF55781">
    <property type="entry name" value="GAF domain-like"/>
    <property type="match status" value="1"/>
</dbReference>
<organism evidence="2 3">
    <name type="scientific">Alkalimonas collagenimarina</name>
    <dbReference type="NCBI Taxonomy" id="400390"/>
    <lineage>
        <taxon>Bacteria</taxon>
        <taxon>Pseudomonadati</taxon>
        <taxon>Pseudomonadota</taxon>
        <taxon>Gammaproteobacteria</taxon>
        <taxon>Alkalimonas</taxon>
    </lineage>
</organism>
<name>A0ABT9GUA8_9GAMM</name>
<dbReference type="InterPro" id="IPR000160">
    <property type="entry name" value="GGDEF_dom"/>
</dbReference>
<dbReference type="InterPro" id="IPR052163">
    <property type="entry name" value="DGC-Regulatory_Protein"/>
</dbReference>
<dbReference type="Gene3D" id="3.30.450.40">
    <property type="match status" value="1"/>
</dbReference>
<dbReference type="PANTHER" id="PTHR46663:SF2">
    <property type="entry name" value="GGDEF DOMAIN-CONTAINING PROTEIN"/>
    <property type="match status" value="1"/>
</dbReference>
<evidence type="ECO:0000313" key="3">
    <source>
        <dbReference type="Proteomes" id="UP001231616"/>
    </source>
</evidence>
<dbReference type="Pfam" id="PF10114">
    <property type="entry name" value="PocR"/>
    <property type="match status" value="1"/>
</dbReference>
<dbReference type="RefSeq" id="WP_305891902.1">
    <property type="nucleotide sequence ID" value="NZ_JAUZVZ010000001.1"/>
</dbReference>
<dbReference type="CDD" id="cd01949">
    <property type="entry name" value="GGDEF"/>
    <property type="match status" value="1"/>
</dbReference>
<dbReference type="Gene3D" id="3.30.70.270">
    <property type="match status" value="1"/>
</dbReference>
<dbReference type="Pfam" id="PF13185">
    <property type="entry name" value="GAF_2"/>
    <property type="match status" value="1"/>
</dbReference>
<reference evidence="2 3" key="1">
    <citation type="submission" date="2023-08" db="EMBL/GenBank/DDBJ databases">
        <authorList>
            <person name="Joshi A."/>
            <person name="Thite S."/>
        </authorList>
    </citation>
    <scope>NUCLEOTIDE SEQUENCE [LARGE SCALE GENOMIC DNA]</scope>
    <source>
        <strain evidence="2 3">AC40</strain>
    </source>
</reference>
<dbReference type="Proteomes" id="UP001231616">
    <property type="component" value="Unassembled WGS sequence"/>
</dbReference>
<dbReference type="InterPro" id="IPR029016">
    <property type="entry name" value="GAF-like_dom_sf"/>
</dbReference>
<protein>
    <submittedName>
        <fullName evidence="2">PocR ligand-binding domain-containing protein</fullName>
    </submittedName>
</protein>
<comment type="caution">
    <text evidence="2">The sequence shown here is derived from an EMBL/GenBank/DDBJ whole genome shotgun (WGS) entry which is preliminary data.</text>
</comment>
<dbReference type="SMART" id="SM00267">
    <property type="entry name" value="GGDEF"/>
    <property type="match status" value="1"/>
</dbReference>
<dbReference type="PROSITE" id="PS50887">
    <property type="entry name" value="GGDEF"/>
    <property type="match status" value="1"/>
</dbReference>
<evidence type="ECO:0000313" key="2">
    <source>
        <dbReference type="EMBL" id="MDP4534630.1"/>
    </source>
</evidence>
<dbReference type="InterPro" id="IPR018771">
    <property type="entry name" value="PocR_dom"/>
</dbReference>
<dbReference type="SMART" id="SM00065">
    <property type="entry name" value="GAF"/>
    <property type="match status" value="1"/>
</dbReference>
<dbReference type="InterPro" id="IPR029787">
    <property type="entry name" value="Nucleotide_cyclase"/>
</dbReference>
<proteinExistence type="predicted"/>
<dbReference type="InterPro" id="IPR003018">
    <property type="entry name" value="GAF"/>
</dbReference>
<dbReference type="PANTHER" id="PTHR46663">
    <property type="entry name" value="DIGUANYLATE CYCLASE DGCT-RELATED"/>
    <property type="match status" value="1"/>
</dbReference>
<dbReference type="SUPFAM" id="SSF55073">
    <property type="entry name" value="Nucleotide cyclase"/>
    <property type="match status" value="1"/>
</dbReference>
<sequence length="559" mass="61768">MPHLHREADLIQMLDPLASDWNLALHSPNNPATHELVAAASFSQLSTLFDNFLDVMGIPIALIDLQGKVLASSRWQRACAQFHRQAPTTLSRCLESDKDLALQLQDGKDYSVYRCRNGLIDCATPIVLDGQHIANLFIGQFFTEEPDVEFFTQQAEQSGFDKDTYLSAIQEVPIVDETKLPAMLNMLSSLALQISQLSLLNSRYQDSLQQTEQLVAQRTLELTMQNEILSLISEGAELSSVLHHLVAQVEQLHPGTLCSILLLDNDGATLRHGAAPSLPDAYNQAIDGVVIGKGVGSCGTAAFTGETVIVSDIQTHPYWQPYLALAELAQVRACWSEPVKNADGKVLGSFAIYHRQPAEPSAGLLEKINAYGKLAELAISRSKSAEQIRRLAFYDNLTGLANRTLLEEHLLQAIAASQRSQKLSGLMFIDLDNFKPVNDLYGHKAGDSMLVEIASRLQQTIRSADTVARFGGDEFIVLIRDIDDDEDRCRLHMQTLANKIQQNLIRPYALSDDSMHQCSCSIGLVLFQGNASCDEILRQADSAMYIAKKKQSQTSWFSL</sequence>
<accession>A0ABT9GUA8</accession>
<dbReference type="EMBL" id="JAUZVZ010000001">
    <property type="protein sequence ID" value="MDP4534630.1"/>
    <property type="molecule type" value="Genomic_DNA"/>
</dbReference>
<dbReference type="InterPro" id="IPR043128">
    <property type="entry name" value="Rev_trsase/Diguanyl_cyclase"/>
</dbReference>
<dbReference type="Pfam" id="PF00990">
    <property type="entry name" value="GGDEF"/>
    <property type="match status" value="1"/>
</dbReference>